<sequence>MKKINWSKALVSGTEWFARLAILNLTWLLFSLPIITLVPATDALFSVLDHWRKEETEIPIFRTFWQYFKQNFWRSFKLGLPVLLIMIIVALDVWFFHYYPHAAAWLQIYKYSIYTFGLLFGLVTLYSYPLSKRSNHSILQLYLTSAYLMIGNPLYSLGLLFSAVTIFLILLKWSGLFFFFSASLLAWLATLAVDRALKKAAERRKNSYEEDDSF</sequence>
<name>A0A1I3E631_9LACT</name>
<proteinExistence type="predicted"/>
<dbReference type="RefSeq" id="WP_177186256.1">
    <property type="nucleotide sequence ID" value="NZ_FOQE01000072.1"/>
</dbReference>
<evidence type="ECO:0000256" key="1">
    <source>
        <dbReference type="SAM" id="Phobius"/>
    </source>
</evidence>
<dbReference type="AlphaFoldDB" id="A0A1I3E631"/>
<dbReference type="InterPro" id="IPR006938">
    <property type="entry name" value="DUF624"/>
</dbReference>
<evidence type="ECO:0000313" key="3">
    <source>
        <dbReference type="Proteomes" id="UP000198668"/>
    </source>
</evidence>
<keyword evidence="3" id="KW-1185">Reference proteome</keyword>
<protein>
    <submittedName>
        <fullName evidence="2">Uncharacterized membrane protein YesL</fullName>
    </submittedName>
</protein>
<keyword evidence="1" id="KW-0812">Transmembrane</keyword>
<feature type="transmembrane region" description="Helical" evidence="1">
    <location>
        <begin position="111"/>
        <end position="129"/>
    </location>
</feature>
<feature type="transmembrane region" description="Helical" evidence="1">
    <location>
        <begin position="141"/>
        <end position="170"/>
    </location>
</feature>
<organism evidence="2 3">
    <name type="scientific">Pisciglobus halotolerans</name>
    <dbReference type="NCBI Taxonomy" id="745365"/>
    <lineage>
        <taxon>Bacteria</taxon>
        <taxon>Bacillati</taxon>
        <taxon>Bacillota</taxon>
        <taxon>Bacilli</taxon>
        <taxon>Lactobacillales</taxon>
        <taxon>Carnobacteriaceae</taxon>
    </lineage>
</organism>
<accession>A0A1I3E631</accession>
<dbReference type="Proteomes" id="UP000198668">
    <property type="component" value="Unassembled WGS sequence"/>
</dbReference>
<feature type="transmembrane region" description="Helical" evidence="1">
    <location>
        <begin position="20"/>
        <end position="45"/>
    </location>
</feature>
<evidence type="ECO:0000313" key="2">
    <source>
        <dbReference type="EMBL" id="SFH94338.1"/>
    </source>
</evidence>
<feature type="transmembrane region" description="Helical" evidence="1">
    <location>
        <begin position="78"/>
        <end position="99"/>
    </location>
</feature>
<dbReference type="EMBL" id="FOQE01000072">
    <property type="protein sequence ID" value="SFH94338.1"/>
    <property type="molecule type" value="Genomic_DNA"/>
</dbReference>
<feature type="transmembrane region" description="Helical" evidence="1">
    <location>
        <begin position="176"/>
        <end position="197"/>
    </location>
</feature>
<dbReference type="Pfam" id="PF04854">
    <property type="entry name" value="DUF624"/>
    <property type="match status" value="1"/>
</dbReference>
<keyword evidence="1" id="KW-1133">Transmembrane helix</keyword>
<reference evidence="2 3" key="1">
    <citation type="submission" date="2016-10" db="EMBL/GenBank/DDBJ databases">
        <authorList>
            <person name="de Groot N.N."/>
        </authorList>
    </citation>
    <scope>NUCLEOTIDE SEQUENCE [LARGE SCALE GENOMIC DNA]</scope>
    <source>
        <strain evidence="2 3">DSM 27630</strain>
    </source>
</reference>
<gene>
    <name evidence="2" type="ORF">SAMN04489868_1722</name>
</gene>
<keyword evidence="1" id="KW-0472">Membrane</keyword>